<sequence>MRKLLATDRLGRRQGGCGIRAGGGIEPGACPVSPSDGTARPGQMSDCFLDFLATTTHAHWQVMEPGSSVWWSKVAYM</sequence>
<organism evidence="1 2">
    <name type="scientific">Ectopseudomonas mendocina</name>
    <name type="common">Pseudomonas mendocina</name>
    <dbReference type="NCBI Taxonomy" id="300"/>
    <lineage>
        <taxon>Bacteria</taxon>
        <taxon>Pseudomonadati</taxon>
        <taxon>Pseudomonadota</taxon>
        <taxon>Gammaproteobacteria</taxon>
        <taxon>Pseudomonadales</taxon>
        <taxon>Pseudomonadaceae</taxon>
        <taxon>Ectopseudomonas</taxon>
    </lineage>
</organism>
<dbReference type="AlphaFoldDB" id="A0ABD7RY28"/>
<gene>
    <name evidence="1" type="ORF">EQ836_08065</name>
</gene>
<accession>A0ABD7RY28</accession>
<evidence type="ECO:0000313" key="1">
    <source>
        <dbReference type="EMBL" id="TRO19468.1"/>
    </source>
</evidence>
<reference evidence="1 2" key="1">
    <citation type="submission" date="2019-01" db="EMBL/GenBank/DDBJ databases">
        <title>Whole genome shotgun sequencing of Pseudomonas spp. isolated by its ability to degrade furfural.</title>
        <authorList>
            <person name="Donoso R."/>
            <person name="Farkas C."/>
            <person name="Villegas P."/>
            <person name="Gonzales-Toro F."/>
            <person name="Guajardo-Parra M."/>
            <person name="Araya-Nail M."/>
            <person name="Morgante V."/>
            <person name="Perez-Pantoja D."/>
        </authorList>
    </citation>
    <scope>NUCLEOTIDE SEQUENCE [LARGE SCALE GENOMIC DNA]</scope>
    <source>
        <strain evidence="1 2">VN231</strain>
    </source>
</reference>
<evidence type="ECO:0000313" key="2">
    <source>
        <dbReference type="Proteomes" id="UP000317327"/>
    </source>
</evidence>
<dbReference type="Proteomes" id="UP000317327">
    <property type="component" value="Unassembled WGS sequence"/>
</dbReference>
<name>A0ABD7RY28_ECTME</name>
<proteinExistence type="predicted"/>
<protein>
    <submittedName>
        <fullName evidence="1">Uncharacterized protein</fullName>
    </submittedName>
</protein>
<comment type="caution">
    <text evidence="1">The sequence shown here is derived from an EMBL/GenBank/DDBJ whole genome shotgun (WGS) entry which is preliminary data.</text>
</comment>
<dbReference type="EMBL" id="SCFV01000003">
    <property type="protein sequence ID" value="TRO19468.1"/>
    <property type="molecule type" value="Genomic_DNA"/>
</dbReference>